<dbReference type="InterPro" id="IPR046862">
    <property type="entry name" value="Rhomboid_2"/>
</dbReference>
<keyword evidence="4 5" id="KW-0472">Membrane</keyword>
<gene>
    <name evidence="6" type="ORF">GCM10023195_42910</name>
</gene>
<dbReference type="EMBL" id="BAABHJ010000012">
    <property type="protein sequence ID" value="GAA4610451.1"/>
    <property type="molecule type" value="Genomic_DNA"/>
</dbReference>
<accession>A0ABP8TKG7</accession>
<organism evidence="6 7">
    <name type="scientific">Actinoallomurus liliacearum</name>
    <dbReference type="NCBI Taxonomy" id="1080073"/>
    <lineage>
        <taxon>Bacteria</taxon>
        <taxon>Bacillati</taxon>
        <taxon>Actinomycetota</taxon>
        <taxon>Actinomycetes</taxon>
        <taxon>Streptosporangiales</taxon>
        <taxon>Thermomonosporaceae</taxon>
        <taxon>Actinoallomurus</taxon>
    </lineage>
</organism>
<feature type="transmembrane region" description="Helical" evidence="5">
    <location>
        <begin position="56"/>
        <end position="79"/>
    </location>
</feature>
<evidence type="ECO:0000256" key="3">
    <source>
        <dbReference type="ARBA" id="ARBA00022989"/>
    </source>
</evidence>
<evidence type="ECO:0000313" key="7">
    <source>
        <dbReference type="Proteomes" id="UP001500212"/>
    </source>
</evidence>
<sequence>MHSTLRRYPLPISFIVAFCAVSAVYAYGLGPAQQRSVVATTATNLVNLRSDPFGTMIASAFVAEAVPWMWVVLAIVGLFPVAHRFGNVRTLVLVGGAQVVGTLISEGLLAWRISTGAMPASMRYLDDVGPSYVIASALVATMLYGAEPLVRTARHGHWLFDRVPSRWWRIGAGLALAFLAPHLFSGLDRLGVAAVGHVVALLVGALVGLIFARRERAGAGQDGPGEAGPRNLAREAVLSEA</sequence>
<name>A0ABP8TKG7_9ACTN</name>
<dbReference type="Proteomes" id="UP001500212">
    <property type="component" value="Unassembled WGS sequence"/>
</dbReference>
<protein>
    <recommendedName>
        <fullName evidence="8">Peptidase S54 rhomboid domain-containing protein</fullName>
    </recommendedName>
</protein>
<dbReference type="Gene3D" id="1.20.1540.10">
    <property type="entry name" value="Rhomboid-like"/>
    <property type="match status" value="1"/>
</dbReference>
<keyword evidence="2 5" id="KW-0812">Transmembrane</keyword>
<comment type="caution">
    <text evidence="6">The sequence shown here is derived from an EMBL/GenBank/DDBJ whole genome shotgun (WGS) entry which is preliminary data.</text>
</comment>
<evidence type="ECO:0000256" key="1">
    <source>
        <dbReference type="ARBA" id="ARBA00004141"/>
    </source>
</evidence>
<feature type="transmembrane region" description="Helical" evidence="5">
    <location>
        <begin position="129"/>
        <end position="146"/>
    </location>
</feature>
<reference evidence="7" key="1">
    <citation type="journal article" date="2019" name="Int. J. Syst. Evol. Microbiol.">
        <title>The Global Catalogue of Microorganisms (GCM) 10K type strain sequencing project: providing services to taxonomists for standard genome sequencing and annotation.</title>
        <authorList>
            <consortium name="The Broad Institute Genomics Platform"/>
            <consortium name="The Broad Institute Genome Sequencing Center for Infectious Disease"/>
            <person name="Wu L."/>
            <person name="Ma J."/>
        </authorList>
    </citation>
    <scope>NUCLEOTIDE SEQUENCE [LARGE SCALE GENOMIC DNA]</scope>
    <source>
        <strain evidence="7">JCM 17938</strain>
    </source>
</reference>
<keyword evidence="7" id="KW-1185">Reference proteome</keyword>
<feature type="transmembrane region" description="Helical" evidence="5">
    <location>
        <begin position="91"/>
        <end position="109"/>
    </location>
</feature>
<evidence type="ECO:0000256" key="2">
    <source>
        <dbReference type="ARBA" id="ARBA00022692"/>
    </source>
</evidence>
<evidence type="ECO:0000256" key="5">
    <source>
        <dbReference type="SAM" id="Phobius"/>
    </source>
</evidence>
<evidence type="ECO:0000313" key="6">
    <source>
        <dbReference type="EMBL" id="GAA4610451.1"/>
    </source>
</evidence>
<evidence type="ECO:0000256" key="4">
    <source>
        <dbReference type="ARBA" id="ARBA00023136"/>
    </source>
</evidence>
<proteinExistence type="predicted"/>
<dbReference type="RefSeq" id="WP_345356998.1">
    <property type="nucleotide sequence ID" value="NZ_BAABHJ010000012.1"/>
</dbReference>
<feature type="transmembrane region" description="Helical" evidence="5">
    <location>
        <begin position="190"/>
        <end position="212"/>
    </location>
</feature>
<comment type="subcellular location">
    <subcellularLocation>
        <location evidence="1">Membrane</location>
        <topology evidence="1">Multi-pass membrane protein</topology>
    </subcellularLocation>
</comment>
<dbReference type="InterPro" id="IPR035952">
    <property type="entry name" value="Rhomboid-like_sf"/>
</dbReference>
<dbReference type="Pfam" id="PF20401">
    <property type="entry name" value="Rhomboid_2"/>
    <property type="match status" value="1"/>
</dbReference>
<keyword evidence="3 5" id="KW-1133">Transmembrane helix</keyword>
<feature type="transmembrane region" description="Helical" evidence="5">
    <location>
        <begin position="167"/>
        <end position="184"/>
    </location>
</feature>
<evidence type="ECO:0008006" key="8">
    <source>
        <dbReference type="Google" id="ProtNLM"/>
    </source>
</evidence>